<dbReference type="EMBL" id="QUSW01000012">
    <property type="protein sequence ID" value="RQP21249.1"/>
    <property type="molecule type" value="Genomic_DNA"/>
</dbReference>
<sequence>MPLTVDQAAQKIHNLVQDDGFWGTSRNDHMHEVRDLLKQYSPADANAIISKLSEGDLHGLADDVNSGGIFGAQGLSGDEKRDMFNDLAKELDGTQLGRLANAFSDRGDVLALSDSVATFGSGQAKVDYVKAIAAHSTDREAKIDTGFGYSSTTFGDKEAIGIGKVLASLKNDPASFNAAVTALSPEQLASVVKAGEGERMTSYSGGMGVSQPQTTFDPAGLRGILDAAANSSHPVVKARVFTAATTALSDIRGSDTLLTPNPSAGDAAKVVAEGLTKVMDSDTRGIVNELNNRDASGKALTTYLQEVIKEDPNSTNPAIGRQIAALQGAGTGMSAAQYINTPEKTANGDSFYRNAQNLGYYSGAVQAGINKMNADDKTKGDILSNVFSTAITVGTTAITKMPTSGKIASGIFNGLTKEALREIVADVSAGRKSLRDALSEMALPKDPGATNRYRGPADPFFQGAANTVVLANQ</sequence>
<proteinExistence type="predicted"/>
<reference evidence="1 2" key="1">
    <citation type="submission" date="2018-08" db="EMBL/GenBank/DDBJ databases">
        <authorList>
            <person name="Khan S.A."/>
            <person name="Jeon C.O."/>
            <person name="Chun B.H."/>
            <person name="Jeong S.E."/>
        </authorList>
    </citation>
    <scope>NUCLEOTIDE SEQUENCE [LARGE SCALE GENOMIC DNA]</scope>
    <source>
        <strain evidence="1 2">S-16</strain>
    </source>
</reference>
<reference evidence="1 2" key="2">
    <citation type="submission" date="2018-12" db="EMBL/GenBank/DDBJ databases">
        <title>Rhizobacter gummiphilus sp. nov., a rubber-degrading bacterium isolated from the soil of a botanical garden in Japan.</title>
        <authorList>
            <person name="Shunsuke S.S."/>
        </authorList>
    </citation>
    <scope>NUCLEOTIDE SEQUENCE [LARGE SCALE GENOMIC DNA]</scope>
    <source>
        <strain evidence="1 2">S-16</strain>
    </source>
</reference>
<comment type="caution">
    <text evidence="1">The sequence shown here is derived from an EMBL/GenBank/DDBJ whole genome shotgun (WGS) entry which is preliminary data.</text>
</comment>
<keyword evidence="2" id="KW-1185">Reference proteome</keyword>
<dbReference type="AlphaFoldDB" id="A0A3N7JIH9"/>
<dbReference type="Proteomes" id="UP000267464">
    <property type="component" value="Unassembled WGS sequence"/>
</dbReference>
<gene>
    <name evidence="1" type="ORF">DZC73_28860</name>
</gene>
<dbReference type="OrthoDB" id="8877894at2"/>
<accession>A0A3N7JIH9</accession>
<organism evidence="1 2">
    <name type="scientific">Piscinibacter terrae</name>
    <dbReference type="NCBI Taxonomy" id="2496871"/>
    <lineage>
        <taxon>Bacteria</taxon>
        <taxon>Pseudomonadati</taxon>
        <taxon>Pseudomonadota</taxon>
        <taxon>Betaproteobacteria</taxon>
        <taxon>Burkholderiales</taxon>
        <taxon>Sphaerotilaceae</taxon>
        <taxon>Piscinibacter</taxon>
    </lineage>
</organism>
<dbReference type="RefSeq" id="WP_124543876.1">
    <property type="nucleotide sequence ID" value="NZ_QUSW01000012.1"/>
</dbReference>
<name>A0A3N7JIH9_9BURK</name>
<evidence type="ECO:0000313" key="2">
    <source>
        <dbReference type="Proteomes" id="UP000267464"/>
    </source>
</evidence>
<evidence type="ECO:0000313" key="1">
    <source>
        <dbReference type="EMBL" id="RQP21249.1"/>
    </source>
</evidence>
<protein>
    <submittedName>
        <fullName evidence="1">Uncharacterized protein</fullName>
    </submittedName>
</protein>